<organism evidence="1 2">
    <name type="scientific">Clostridium innocuum</name>
    <dbReference type="NCBI Taxonomy" id="1522"/>
    <lineage>
        <taxon>Bacteria</taxon>
        <taxon>Bacillati</taxon>
        <taxon>Bacillota</taxon>
        <taxon>Clostridia</taxon>
        <taxon>Eubacteriales</taxon>
        <taxon>Clostridiaceae</taxon>
        <taxon>Clostridium</taxon>
    </lineage>
</organism>
<dbReference type="RefSeq" id="WP_117443760.1">
    <property type="nucleotide sequence ID" value="NZ_JAJFEN010000022.1"/>
</dbReference>
<dbReference type="Proteomes" id="UP000260025">
    <property type="component" value="Unassembled WGS sequence"/>
</dbReference>
<accession>A0A3E2VTH8</accession>
<protein>
    <submittedName>
        <fullName evidence="1">Minor capsid protein</fullName>
    </submittedName>
</protein>
<proteinExistence type="predicted"/>
<evidence type="ECO:0000313" key="2">
    <source>
        <dbReference type="Proteomes" id="UP000260025"/>
    </source>
</evidence>
<gene>
    <name evidence="1" type="ORF">DXA38_14380</name>
</gene>
<dbReference type="GO" id="GO:0005198">
    <property type="term" value="F:structural molecule activity"/>
    <property type="evidence" value="ECO:0007669"/>
    <property type="project" value="InterPro"/>
</dbReference>
<comment type="caution">
    <text evidence="1">The sequence shown here is derived from an EMBL/GenBank/DDBJ whole genome shotgun (WGS) entry which is preliminary data.</text>
</comment>
<dbReference type="EMBL" id="QVEV01000023">
    <property type="protein sequence ID" value="RGC14162.1"/>
    <property type="molecule type" value="Genomic_DNA"/>
</dbReference>
<evidence type="ECO:0000313" key="1">
    <source>
        <dbReference type="EMBL" id="RGC14162.1"/>
    </source>
</evidence>
<name>A0A3E2VTH8_CLOIN</name>
<dbReference type="Pfam" id="PF06152">
    <property type="entry name" value="Phage_min_cap2"/>
    <property type="match status" value="1"/>
</dbReference>
<dbReference type="OrthoDB" id="3197444at2"/>
<dbReference type="InterPro" id="IPR009319">
    <property type="entry name" value="Phage_A118_VSP1"/>
</dbReference>
<sequence length="547" mass="63621">MLDPYYLAHCSDEIEVLFADLETSILEDIARRIHENKYETTSTAQYQLNRAKALGLHDSEIKKQIADILKISEQRVSEIISSAAYEAVESDNLIFKEAYERKLINTFRYDKANLSKLILKGIDATNGEIRNICKTTAKTARKLLISSLDQTYLGIQSGAFSQQEAVGFAVDKVAKTGLQWIDYQSGTHRRPDSVIRNAIRSGVNQTACKCQEKNFDDLGGNLVATTSHVGARPEHAAWQGKVFWWKKKYKNYQNFEQATGYGTGAGLGGWNCRHSFFPYFEGLSNMPFEHYSSAENDARYELDQEQRYNERKIREWKRRQAVNKAGGVDNTREARKVREWQKRQADFLKAHPDMKRNYAREMIEDVRSQRRTKLKEFYATDDKSVKMKIREAESAISKNQFESAIAYDQKGNVIFKKDGEKHEVEFTIEELNKMKGAIVTHNHPQNTTFSPHDIYMLKDWKLQELRAAINKGSYVLRNNDKITQLPDFTVFQKEHEQLYLKYLKVYKNKYPDWKDDKNRMDRVVQNNVMNRLAKKYGLLYSFEEDAE</sequence>
<reference evidence="1 2" key="1">
    <citation type="submission" date="2018-08" db="EMBL/GenBank/DDBJ databases">
        <title>A genome reference for cultivated species of the human gut microbiota.</title>
        <authorList>
            <person name="Zou Y."/>
            <person name="Xue W."/>
            <person name="Luo G."/>
        </authorList>
    </citation>
    <scope>NUCLEOTIDE SEQUENCE [LARGE SCALE GENOMIC DNA]</scope>
    <source>
        <strain evidence="1 2">OF01-2LB</strain>
    </source>
</reference>
<dbReference type="AlphaFoldDB" id="A0A3E2VTH8"/>